<comment type="caution">
    <text evidence="8">The sequence shown here is derived from an EMBL/GenBank/DDBJ whole genome shotgun (WGS) entry which is preliminary data.</text>
</comment>
<dbReference type="SUPFAM" id="SSF52743">
    <property type="entry name" value="Subtilisin-like"/>
    <property type="match status" value="1"/>
</dbReference>
<evidence type="ECO:0000256" key="3">
    <source>
        <dbReference type="ARBA" id="ARBA00022801"/>
    </source>
</evidence>
<dbReference type="GO" id="GO:0004252">
    <property type="term" value="F:serine-type endopeptidase activity"/>
    <property type="evidence" value="ECO:0007669"/>
    <property type="project" value="UniProtKB-UniRule"/>
</dbReference>
<evidence type="ECO:0000313" key="8">
    <source>
        <dbReference type="EMBL" id="GGJ77450.1"/>
    </source>
</evidence>
<evidence type="ECO:0000256" key="5">
    <source>
        <dbReference type="PROSITE-ProRule" id="PRU01240"/>
    </source>
</evidence>
<dbReference type="InterPro" id="IPR050131">
    <property type="entry name" value="Peptidase_S8_subtilisin-like"/>
</dbReference>
<dbReference type="InterPro" id="IPR023828">
    <property type="entry name" value="Peptidase_S8_Ser-AS"/>
</dbReference>
<feature type="region of interest" description="Disordered" evidence="6">
    <location>
        <begin position="212"/>
        <end position="232"/>
    </location>
</feature>
<evidence type="ECO:0000313" key="9">
    <source>
        <dbReference type="Proteomes" id="UP000635726"/>
    </source>
</evidence>
<feature type="active site" description="Charge relay system" evidence="5">
    <location>
        <position position="408"/>
    </location>
</feature>
<evidence type="ECO:0000259" key="7">
    <source>
        <dbReference type="Pfam" id="PF00082"/>
    </source>
</evidence>
<feature type="compositionally biased region" description="Acidic residues" evidence="6">
    <location>
        <begin position="215"/>
        <end position="226"/>
    </location>
</feature>
<reference evidence="8" key="2">
    <citation type="submission" date="2020-09" db="EMBL/GenBank/DDBJ databases">
        <authorList>
            <person name="Sun Q."/>
            <person name="Ohkuma M."/>
        </authorList>
    </citation>
    <scope>NUCLEOTIDE SEQUENCE</scope>
    <source>
        <strain evidence="8">JCM 14371</strain>
    </source>
</reference>
<gene>
    <name evidence="8" type="ORF">GCM10008939_21930</name>
</gene>
<feature type="domain" description="Peptidase S8/S53" evidence="7">
    <location>
        <begin position="187"/>
        <end position="446"/>
    </location>
</feature>
<dbReference type="EMBL" id="BMOE01000006">
    <property type="protein sequence ID" value="GGJ77450.1"/>
    <property type="molecule type" value="Genomic_DNA"/>
</dbReference>
<keyword evidence="3 5" id="KW-0378">Hydrolase</keyword>
<accession>A0A917PH46</accession>
<keyword evidence="4 5" id="KW-0720">Serine protease</keyword>
<dbReference type="PRINTS" id="PR00723">
    <property type="entry name" value="SUBTILISIN"/>
</dbReference>
<dbReference type="Pfam" id="PF00082">
    <property type="entry name" value="Peptidase_S8"/>
    <property type="match status" value="1"/>
</dbReference>
<dbReference type="InterPro" id="IPR015500">
    <property type="entry name" value="Peptidase_S8_subtilisin-rel"/>
</dbReference>
<name>A0A917PH46_9DEIO</name>
<proteinExistence type="inferred from homology"/>
<evidence type="ECO:0000256" key="2">
    <source>
        <dbReference type="ARBA" id="ARBA00022670"/>
    </source>
</evidence>
<dbReference type="InterPro" id="IPR000209">
    <property type="entry name" value="Peptidase_S8/S53_dom"/>
</dbReference>
<dbReference type="PANTHER" id="PTHR43806:SF11">
    <property type="entry name" value="CEREVISIN-RELATED"/>
    <property type="match status" value="1"/>
</dbReference>
<protein>
    <submittedName>
        <fullName evidence="8">Serine protease</fullName>
    </submittedName>
</protein>
<reference evidence="8" key="1">
    <citation type="journal article" date="2014" name="Int. J. Syst. Evol. Microbiol.">
        <title>Complete genome sequence of Corynebacterium casei LMG S-19264T (=DSM 44701T), isolated from a smear-ripened cheese.</title>
        <authorList>
            <consortium name="US DOE Joint Genome Institute (JGI-PGF)"/>
            <person name="Walter F."/>
            <person name="Albersmeier A."/>
            <person name="Kalinowski J."/>
            <person name="Ruckert C."/>
        </authorList>
    </citation>
    <scope>NUCLEOTIDE SEQUENCE</scope>
    <source>
        <strain evidence="8">JCM 14371</strain>
    </source>
</reference>
<dbReference type="Proteomes" id="UP000635726">
    <property type="component" value="Unassembled WGS sequence"/>
</dbReference>
<dbReference type="PROSITE" id="PS51892">
    <property type="entry name" value="SUBTILASE"/>
    <property type="match status" value="1"/>
</dbReference>
<dbReference type="GO" id="GO:0006508">
    <property type="term" value="P:proteolysis"/>
    <property type="evidence" value="ECO:0007669"/>
    <property type="project" value="UniProtKB-KW"/>
</dbReference>
<dbReference type="PROSITE" id="PS00138">
    <property type="entry name" value="SUBTILASE_SER"/>
    <property type="match status" value="1"/>
</dbReference>
<sequence>MTLRNFPRLHARHPALTLSLLTAVLVGCGGTETPDPSGSATLSGTVNLPAAVSLSLAAPSGMPDWSRPHVPGRVLVTGTAPQTGALSTLSLNGQQVTAQAVPGTPWQAAVTPAAQSDEGYAAQLASAGYTVQPDYLYSALTLPNDPGFPGGKGVTVNGSAQTQAYLTRINAASGWQTLQDAAQSLGGAKVAVLDTGADLAHPDLAGRLLNGYDFGDQDSDPSEDATSDAGHGTGTTGLIAALSNNGVGISGLTWTGQTVLPVKVFSGTAASTSALTAGLNYAVQQGARVVNMSLGLIGSNPDPALGSAIQAAAQADVLMVAAAGNTAGDGLYYPAADPNVVAVGALGDSDDLACYSARPRSGDKALDFVAPGGNAGTGTSNCYSYSGTQVLTLTTTRNGSYTLEAGTSEAAPLVTGAAALVRAARPDLSAAQVLGVLRNSARTVAGGKLLDVGAAVNLAKVAAAGAARPYTLTVTALQNGQSVKTFSSAGTLTATQSAVPYSLSGVPVGSVTLQSTLTVNGLAYSGSVNISAVQDQGGVTIGTR</sequence>
<dbReference type="PANTHER" id="PTHR43806">
    <property type="entry name" value="PEPTIDASE S8"/>
    <property type="match status" value="1"/>
</dbReference>
<feature type="active site" description="Charge relay system" evidence="5">
    <location>
        <position position="194"/>
    </location>
</feature>
<comment type="similarity">
    <text evidence="1 5">Belongs to the peptidase S8 family.</text>
</comment>
<keyword evidence="2 5" id="KW-0645">Protease</keyword>
<evidence type="ECO:0000256" key="6">
    <source>
        <dbReference type="SAM" id="MobiDB-lite"/>
    </source>
</evidence>
<keyword evidence="9" id="KW-1185">Reference proteome</keyword>
<evidence type="ECO:0000256" key="4">
    <source>
        <dbReference type="ARBA" id="ARBA00022825"/>
    </source>
</evidence>
<evidence type="ECO:0000256" key="1">
    <source>
        <dbReference type="ARBA" id="ARBA00011073"/>
    </source>
</evidence>
<organism evidence="8 9">
    <name type="scientific">Deinococcus aquiradiocola</name>
    <dbReference type="NCBI Taxonomy" id="393059"/>
    <lineage>
        <taxon>Bacteria</taxon>
        <taxon>Thermotogati</taxon>
        <taxon>Deinococcota</taxon>
        <taxon>Deinococci</taxon>
        <taxon>Deinococcales</taxon>
        <taxon>Deinococcaceae</taxon>
        <taxon>Deinococcus</taxon>
    </lineage>
</organism>
<feature type="active site" description="Charge relay system" evidence="5">
    <location>
        <position position="231"/>
    </location>
</feature>
<dbReference type="Gene3D" id="3.40.50.200">
    <property type="entry name" value="Peptidase S8/S53 domain"/>
    <property type="match status" value="1"/>
</dbReference>
<dbReference type="InterPro" id="IPR036852">
    <property type="entry name" value="Peptidase_S8/S53_dom_sf"/>
</dbReference>
<dbReference type="PROSITE" id="PS51257">
    <property type="entry name" value="PROKAR_LIPOPROTEIN"/>
    <property type="match status" value="1"/>
</dbReference>
<dbReference type="AlphaFoldDB" id="A0A917PH46"/>
<dbReference type="RefSeq" id="WP_188963311.1">
    <property type="nucleotide sequence ID" value="NZ_BMOE01000006.1"/>
</dbReference>